<keyword evidence="8" id="KW-0198">Cysteine biosynthesis</keyword>
<dbReference type="Pfam" id="PF00132">
    <property type="entry name" value="Hexapep"/>
    <property type="match status" value="1"/>
</dbReference>
<evidence type="ECO:0000256" key="7">
    <source>
        <dbReference type="ARBA" id="ARBA00022737"/>
    </source>
</evidence>
<feature type="region of interest" description="Disordered" evidence="11">
    <location>
        <begin position="1"/>
        <end position="49"/>
    </location>
</feature>
<reference evidence="12 13" key="1">
    <citation type="submission" date="2020-02" db="EMBL/GenBank/DDBJ databases">
        <title>Whole-genome analyses of novel actinobacteria.</title>
        <authorList>
            <person name="Sahin N."/>
            <person name="Tatar D."/>
        </authorList>
    </citation>
    <scope>NUCLEOTIDE SEQUENCE [LARGE SCALE GENOMIC DNA]</scope>
    <source>
        <strain evidence="12 13">SB3404</strain>
    </source>
</reference>
<comment type="catalytic activity">
    <reaction evidence="10">
        <text>L-serine + acetyl-CoA = O-acetyl-L-serine + CoA</text>
        <dbReference type="Rhea" id="RHEA:24560"/>
        <dbReference type="ChEBI" id="CHEBI:33384"/>
        <dbReference type="ChEBI" id="CHEBI:57287"/>
        <dbReference type="ChEBI" id="CHEBI:57288"/>
        <dbReference type="ChEBI" id="CHEBI:58340"/>
        <dbReference type="EC" id="2.3.1.30"/>
    </reaction>
</comment>
<comment type="caution">
    <text evidence="12">The sequence shown here is derived from an EMBL/GenBank/DDBJ whole genome shotgun (WGS) entry which is preliminary data.</text>
</comment>
<dbReference type="InterPro" id="IPR042122">
    <property type="entry name" value="Ser_AcTrfase_N_sf"/>
</dbReference>
<dbReference type="NCBIfam" id="NF041874">
    <property type="entry name" value="EPS_EpsC"/>
    <property type="match status" value="1"/>
</dbReference>
<dbReference type="Gene3D" id="1.10.3130.10">
    <property type="entry name" value="serine acetyltransferase, domain 1"/>
    <property type="match status" value="1"/>
</dbReference>
<keyword evidence="6 12" id="KW-0808">Transferase</keyword>
<dbReference type="EMBL" id="JAAKZZ010000038">
    <property type="protein sequence ID" value="NGO67961.1"/>
    <property type="molecule type" value="Genomic_DNA"/>
</dbReference>
<organism evidence="12 13">
    <name type="scientific">Streptomyces boncukensis</name>
    <dbReference type="NCBI Taxonomy" id="2711219"/>
    <lineage>
        <taxon>Bacteria</taxon>
        <taxon>Bacillati</taxon>
        <taxon>Actinomycetota</taxon>
        <taxon>Actinomycetes</taxon>
        <taxon>Kitasatosporales</taxon>
        <taxon>Streptomycetaceae</taxon>
        <taxon>Streptomyces</taxon>
    </lineage>
</organism>
<dbReference type="InterPro" id="IPR001451">
    <property type="entry name" value="Hexapep"/>
</dbReference>
<comment type="pathway">
    <text evidence="1">Amino-acid biosynthesis; L-cysteine biosynthesis; L-cysteine from L-serine: step 1/2.</text>
</comment>
<evidence type="ECO:0000256" key="11">
    <source>
        <dbReference type="SAM" id="MobiDB-lite"/>
    </source>
</evidence>
<dbReference type="SUPFAM" id="SSF51161">
    <property type="entry name" value="Trimeric LpxA-like enzymes"/>
    <property type="match status" value="1"/>
</dbReference>
<dbReference type="InterPro" id="IPR053376">
    <property type="entry name" value="Serine_acetyltransferase"/>
</dbReference>
<dbReference type="CDD" id="cd03354">
    <property type="entry name" value="LbH_SAT"/>
    <property type="match status" value="1"/>
</dbReference>
<evidence type="ECO:0000256" key="8">
    <source>
        <dbReference type="ARBA" id="ARBA00023192"/>
    </source>
</evidence>
<evidence type="ECO:0000256" key="5">
    <source>
        <dbReference type="ARBA" id="ARBA00022605"/>
    </source>
</evidence>
<dbReference type="GO" id="GO:0170033">
    <property type="term" value="P:L-amino acid metabolic process"/>
    <property type="evidence" value="ECO:0007669"/>
    <property type="project" value="UniProtKB-ARBA"/>
</dbReference>
<evidence type="ECO:0000256" key="9">
    <source>
        <dbReference type="ARBA" id="ARBA00023315"/>
    </source>
</evidence>
<dbReference type="GO" id="GO:0009001">
    <property type="term" value="F:serine O-acetyltransferase activity"/>
    <property type="evidence" value="ECO:0007669"/>
    <property type="project" value="UniProtKB-EC"/>
</dbReference>
<dbReference type="PANTHER" id="PTHR42811">
    <property type="entry name" value="SERINE ACETYLTRANSFERASE"/>
    <property type="match status" value="1"/>
</dbReference>
<dbReference type="RefSeq" id="WP_165297619.1">
    <property type="nucleotide sequence ID" value="NZ_JAAKZZ010000038.1"/>
</dbReference>
<evidence type="ECO:0000256" key="6">
    <source>
        <dbReference type="ARBA" id="ARBA00022679"/>
    </source>
</evidence>
<dbReference type="PROSITE" id="PS00101">
    <property type="entry name" value="HEXAPEP_TRANSFERASES"/>
    <property type="match status" value="1"/>
</dbReference>
<gene>
    <name evidence="12" type="ORF">G5C65_06240</name>
</gene>
<feature type="compositionally biased region" description="Basic residues" evidence="11">
    <location>
        <begin position="1"/>
        <end position="11"/>
    </location>
</feature>
<evidence type="ECO:0000256" key="1">
    <source>
        <dbReference type="ARBA" id="ARBA00004876"/>
    </source>
</evidence>
<keyword evidence="13" id="KW-1185">Reference proteome</keyword>
<evidence type="ECO:0000256" key="2">
    <source>
        <dbReference type="ARBA" id="ARBA00007274"/>
    </source>
</evidence>
<dbReference type="Proteomes" id="UP000477722">
    <property type="component" value="Unassembled WGS sequence"/>
</dbReference>
<dbReference type="AlphaFoldDB" id="A0A6G4WU16"/>
<comment type="similarity">
    <text evidence="2">Belongs to the transferase hexapeptide repeat family.</text>
</comment>
<evidence type="ECO:0000313" key="12">
    <source>
        <dbReference type="EMBL" id="NGO67961.1"/>
    </source>
</evidence>
<feature type="compositionally biased region" description="Low complexity" evidence="11">
    <location>
        <begin position="12"/>
        <end position="29"/>
    </location>
</feature>
<evidence type="ECO:0000256" key="10">
    <source>
        <dbReference type="ARBA" id="ARBA00049486"/>
    </source>
</evidence>
<protein>
    <recommendedName>
        <fullName evidence="4">Serine acetyltransferase</fullName>
        <ecNumber evidence="3">2.3.1.30</ecNumber>
    </recommendedName>
</protein>
<dbReference type="InterPro" id="IPR045304">
    <property type="entry name" value="LbH_SAT"/>
</dbReference>
<accession>A0A6G4WU16</accession>
<dbReference type="Gene3D" id="2.160.10.10">
    <property type="entry name" value="Hexapeptide repeat proteins"/>
    <property type="match status" value="1"/>
</dbReference>
<dbReference type="InterPro" id="IPR018357">
    <property type="entry name" value="Hexapep_transf_CS"/>
</dbReference>
<dbReference type="GO" id="GO:0019344">
    <property type="term" value="P:cysteine biosynthetic process"/>
    <property type="evidence" value="ECO:0007669"/>
    <property type="project" value="UniProtKB-KW"/>
</dbReference>
<evidence type="ECO:0000313" key="13">
    <source>
        <dbReference type="Proteomes" id="UP000477722"/>
    </source>
</evidence>
<evidence type="ECO:0000256" key="4">
    <source>
        <dbReference type="ARBA" id="ARBA00018522"/>
    </source>
</evidence>
<keyword evidence="9" id="KW-0012">Acyltransferase</keyword>
<dbReference type="InterPro" id="IPR011004">
    <property type="entry name" value="Trimer_LpxA-like_sf"/>
</dbReference>
<keyword evidence="7" id="KW-0677">Repeat</keyword>
<name>A0A6G4WU16_9ACTN</name>
<keyword evidence="5" id="KW-0028">Amino-acid biosynthesis</keyword>
<sequence>MASLRVLRRSAPKGGPPRQAGPAGPAGPAVCDQPAPPPRAAGTARRRRRPLRRIREELDLVVERDPSVRTRSEALLHPSVLAVAVYRIGHRLYNRRHVRTARGLCMAARVLTGGIEIHPGATVGRRFFIDHGCGVVIGETVVIGDDVSLFHQVTLGSKGWWNGAADPSARRHPRLGDGVTVGANASVLGPVTVGDHAVIGAQALVLHDVPSHAHVRAPHADVVSRTTPVIHGNRSA</sequence>
<dbReference type="FunFam" id="2.160.10.10:FF:000007">
    <property type="entry name" value="Serine acetyltransferase"/>
    <property type="match status" value="1"/>
</dbReference>
<evidence type="ECO:0000256" key="3">
    <source>
        <dbReference type="ARBA" id="ARBA00013266"/>
    </source>
</evidence>
<dbReference type="EC" id="2.3.1.30" evidence="3"/>
<proteinExistence type="inferred from homology"/>
<dbReference type="GO" id="GO:0170039">
    <property type="term" value="P:proteinogenic amino acid metabolic process"/>
    <property type="evidence" value="ECO:0007669"/>
    <property type="project" value="UniProtKB-ARBA"/>
</dbReference>